<sequence>MSSPASDAMITAPHGSWDSPIGLDDVLAAGVAMRELGGDGRNALWLESRPEEGSRMTLLRRAGDTVVELTPAPADVRARVNEYGGGSWAAGDGIVVWVDAAAQQVVGTLEGRGPVALTPADPLMRYAAPAPCAAFGVVLAVREDHTDPQDVVTSLVALPWPGGAPDPGTVLAAGHDFYADPAVRADGVCAWVQWDQPAMPWDGAQLVVARLDDDGTHLVEERVLVDGAGPDPASGIAVQHPLWAPDGSLLFMSDAHGWWDPWRWTGGPAAPRPVSTEPHDADLPVWQLARRPVAVYDDRLWFARYVDGVAELVDCPLTGGPSRRLGAVADLEQVVTTEQGVLALVRRADAPPAIIDVAAGGAVLRCPSAPPDPALTSVGEVHLVDENRHGRFQCLLWPPRNPRFRGPAGSRPPLIVTVHGGPTGMTVDDYSTATQFWTSRGFAVMAVNYSGSAGFGRAVRERLRGQWGVADVDDCIDAARWAVRAGLADPHRVVITGGSAGGFTVLSALERSDVFAAGVSRYGVADLVALQAGTHKFEARYNDGLLGPWPQARARYEERSPINHLDGLTAPMLLFQGLDDPIVPPDQSQALADALRARGLPVALVTFEGEGHGFRLPATRRRVLECELGFYARLFGFEPADDVAAPPLENPPAPDGRTGAEGLAQ</sequence>
<dbReference type="AlphaFoldDB" id="U2RRP0"/>
<feature type="domain" description="Peptidase S9 prolyl oligopeptidase catalytic" evidence="2">
    <location>
        <begin position="430"/>
        <end position="636"/>
    </location>
</feature>
<evidence type="ECO:0000259" key="2">
    <source>
        <dbReference type="Pfam" id="PF00326"/>
    </source>
</evidence>
<dbReference type="SUPFAM" id="SSF53474">
    <property type="entry name" value="alpha/beta-Hydrolases"/>
    <property type="match status" value="1"/>
</dbReference>
<dbReference type="InterPro" id="IPR029058">
    <property type="entry name" value="AB_hydrolase_fold"/>
</dbReference>
<gene>
    <name evidence="3" type="ORF">HMPREF0682_2122</name>
</gene>
<dbReference type="RefSeq" id="WP_021797408.1">
    <property type="nucleotide sequence ID" value="NZ_ACVN02000161.1"/>
</dbReference>
<dbReference type="SUPFAM" id="SSF50993">
    <property type="entry name" value="Peptidase/esterase 'gauge' domain"/>
    <property type="match status" value="1"/>
</dbReference>
<dbReference type="InterPro" id="IPR001375">
    <property type="entry name" value="Peptidase_S9_cat"/>
</dbReference>
<name>U2RRP0_9ACTN</name>
<dbReference type="GeneID" id="95358788"/>
<dbReference type="Proteomes" id="UP000017052">
    <property type="component" value="Unassembled WGS sequence"/>
</dbReference>
<proteinExistence type="predicted"/>
<dbReference type="OrthoDB" id="128799at2"/>
<dbReference type="GO" id="GO:0006508">
    <property type="term" value="P:proteolysis"/>
    <property type="evidence" value="ECO:0007669"/>
    <property type="project" value="InterPro"/>
</dbReference>
<feature type="region of interest" description="Disordered" evidence="1">
    <location>
        <begin position="643"/>
        <end position="665"/>
    </location>
</feature>
<dbReference type="GO" id="GO:0008236">
    <property type="term" value="F:serine-type peptidase activity"/>
    <property type="evidence" value="ECO:0007669"/>
    <property type="project" value="InterPro"/>
</dbReference>
<protein>
    <submittedName>
        <fullName evidence="3">Peptidase, S9A/B/C family, catalytic domain protein</fullName>
        <ecNumber evidence="3">3.4.-.-</ecNumber>
    </submittedName>
</protein>
<evidence type="ECO:0000256" key="1">
    <source>
        <dbReference type="SAM" id="MobiDB-lite"/>
    </source>
</evidence>
<keyword evidence="4" id="KW-1185">Reference proteome</keyword>
<dbReference type="InterPro" id="IPR050585">
    <property type="entry name" value="Xaa-Pro_dipeptidyl-ppase/CocE"/>
</dbReference>
<accession>U2RRP0</accession>
<comment type="caution">
    <text evidence="3">The sequence shown here is derived from an EMBL/GenBank/DDBJ whole genome shotgun (WGS) entry which is preliminary data.</text>
</comment>
<organism evidence="3 4">
    <name type="scientific">Propionibacterium acidifaciens F0233</name>
    <dbReference type="NCBI Taxonomy" id="553198"/>
    <lineage>
        <taxon>Bacteria</taxon>
        <taxon>Bacillati</taxon>
        <taxon>Actinomycetota</taxon>
        <taxon>Actinomycetes</taxon>
        <taxon>Propionibacteriales</taxon>
        <taxon>Propionibacteriaceae</taxon>
        <taxon>Propionibacterium</taxon>
    </lineage>
</organism>
<keyword evidence="3" id="KW-0378">Hydrolase</keyword>
<dbReference type="PANTHER" id="PTHR43056">
    <property type="entry name" value="PEPTIDASE S9 PROLYL OLIGOPEPTIDASE"/>
    <property type="match status" value="1"/>
</dbReference>
<evidence type="ECO:0000313" key="4">
    <source>
        <dbReference type="Proteomes" id="UP000017052"/>
    </source>
</evidence>
<dbReference type="PANTHER" id="PTHR43056:SF5">
    <property type="entry name" value="PEPTIDASE S9 PROLYL OLIGOPEPTIDASE CATALYTIC DOMAIN-CONTAINING PROTEIN"/>
    <property type="match status" value="1"/>
</dbReference>
<evidence type="ECO:0000313" key="3">
    <source>
        <dbReference type="EMBL" id="ERK56218.1"/>
    </source>
</evidence>
<reference evidence="3" key="1">
    <citation type="submission" date="2013-08" db="EMBL/GenBank/DDBJ databases">
        <authorList>
            <person name="Durkin A.S."/>
            <person name="Haft D.R."/>
            <person name="McCorrison J."/>
            <person name="Torralba M."/>
            <person name="Gillis M."/>
            <person name="Haft D.H."/>
            <person name="Methe B."/>
            <person name="Sutton G."/>
            <person name="Nelson K.E."/>
        </authorList>
    </citation>
    <scope>NUCLEOTIDE SEQUENCE [LARGE SCALE GENOMIC DNA]</scope>
    <source>
        <strain evidence="3">F0233</strain>
    </source>
</reference>
<dbReference type="EC" id="3.4.-.-" evidence="3"/>
<dbReference type="Pfam" id="PF00326">
    <property type="entry name" value="Peptidase_S9"/>
    <property type="match status" value="1"/>
</dbReference>
<dbReference type="EMBL" id="ACVN02000161">
    <property type="protein sequence ID" value="ERK56218.1"/>
    <property type="molecule type" value="Genomic_DNA"/>
</dbReference>
<dbReference type="Gene3D" id="3.40.50.1820">
    <property type="entry name" value="alpha/beta hydrolase"/>
    <property type="match status" value="1"/>
</dbReference>